<proteinExistence type="predicted"/>
<accession>X1QI54</accession>
<feature type="non-terminal residue" evidence="1">
    <location>
        <position position="78"/>
    </location>
</feature>
<dbReference type="InterPro" id="IPR022121">
    <property type="entry name" value="Peptidase_M73_camelysin"/>
</dbReference>
<name>X1QI54_9ZZZZ</name>
<gene>
    <name evidence="1" type="ORF">S06H3_65382</name>
</gene>
<dbReference type="EMBL" id="BARV01044002">
    <property type="protein sequence ID" value="GAI68157.1"/>
    <property type="molecule type" value="Genomic_DNA"/>
</dbReference>
<evidence type="ECO:0000313" key="1">
    <source>
        <dbReference type="EMBL" id="GAI68157.1"/>
    </source>
</evidence>
<sequence>MKKILGLTIVFMLLTGMGCIGTLAYFVNTETSQSNTFAAGTLDLKTDDVDGVSQTLFATNMAPGATVGPETIILNNTG</sequence>
<dbReference type="Pfam" id="PF12389">
    <property type="entry name" value="Peptidase_M73"/>
    <property type="match status" value="1"/>
</dbReference>
<organism evidence="1">
    <name type="scientific">marine sediment metagenome</name>
    <dbReference type="NCBI Taxonomy" id="412755"/>
    <lineage>
        <taxon>unclassified sequences</taxon>
        <taxon>metagenomes</taxon>
        <taxon>ecological metagenomes</taxon>
    </lineage>
</organism>
<reference evidence="1" key="1">
    <citation type="journal article" date="2014" name="Front. Microbiol.">
        <title>High frequency of phylogenetically diverse reductive dehalogenase-homologous genes in deep subseafloor sedimentary metagenomes.</title>
        <authorList>
            <person name="Kawai M."/>
            <person name="Futagami T."/>
            <person name="Toyoda A."/>
            <person name="Takaki Y."/>
            <person name="Nishi S."/>
            <person name="Hori S."/>
            <person name="Arai W."/>
            <person name="Tsubouchi T."/>
            <person name="Morono Y."/>
            <person name="Uchiyama I."/>
            <person name="Ito T."/>
            <person name="Fujiyama A."/>
            <person name="Inagaki F."/>
            <person name="Takami H."/>
        </authorList>
    </citation>
    <scope>NUCLEOTIDE SEQUENCE</scope>
    <source>
        <strain evidence="1">Expedition CK06-06</strain>
    </source>
</reference>
<comment type="caution">
    <text evidence="1">The sequence shown here is derived from an EMBL/GenBank/DDBJ whole genome shotgun (WGS) entry which is preliminary data.</text>
</comment>
<protein>
    <submittedName>
        <fullName evidence="1">Uncharacterized protein</fullName>
    </submittedName>
</protein>
<dbReference type="PROSITE" id="PS51257">
    <property type="entry name" value="PROKAR_LIPOPROTEIN"/>
    <property type="match status" value="1"/>
</dbReference>
<dbReference type="AlphaFoldDB" id="X1QI54"/>